<name>A0AAN9IKZ2_CLITE</name>
<sequence length="272" mass="31118">MPVLFTTSARGQKHNNGVEALPFTRKCNLKRSSRYIFHYMASSKLGLYLLIIATVFDFNLFPNAQAYDDKEKNLLHDINTYRKTLNLPVLGTVDKVSCLAVEIAEDLKDKHCEEFRDYYPVPGTNSKIPNFQKNVKQCKININNTKDGVIMPVCLPKLDPDYLFSNYTKSNRFTKYLNNSKYNVAGIGSEDHWMVLIISSNTTSSGDFSSATSLFSHPFMCRCLFLAFFVTKLIFFWPLRLHLHVIVNLKPLITFSANRKPKIIKHVIGTES</sequence>
<keyword evidence="1" id="KW-0472">Membrane</keyword>
<comment type="caution">
    <text evidence="3">The sequence shown here is derived from an EMBL/GenBank/DDBJ whole genome shotgun (WGS) entry which is preliminary data.</text>
</comment>
<dbReference type="Proteomes" id="UP001359559">
    <property type="component" value="Unassembled WGS sequence"/>
</dbReference>
<keyword evidence="4" id="KW-1185">Reference proteome</keyword>
<organism evidence="3 4">
    <name type="scientific">Clitoria ternatea</name>
    <name type="common">Butterfly pea</name>
    <dbReference type="NCBI Taxonomy" id="43366"/>
    <lineage>
        <taxon>Eukaryota</taxon>
        <taxon>Viridiplantae</taxon>
        <taxon>Streptophyta</taxon>
        <taxon>Embryophyta</taxon>
        <taxon>Tracheophyta</taxon>
        <taxon>Spermatophyta</taxon>
        <taxon>Magnoliopsida</taxon>
        <taxon>eudicotyledons</taxon>
        <taxon>Gunneridae</taxon>
        <taxon>Pentapetalae</taxon>
        <taxon>rosids</taxon>
        <taxon>fabids</taxon>
        <taxon>Fabales</taxon>
        <taxon>Fabaceae</taxon>
        <taxon>Papilionoideae</taxon>
        <taxon>50 kb inversion clade</taxon>
        <taxon>NPAAA clade</taxon>
        <taxon>indigoferoid/millettioid clade</taxon>
        <taxon>Phaseoleae</taxon>
        <taxon>Clitoria</taxon>
    </lineage>
</organism>
<evidence type="ECO:0000256" key="1">
    <source>
        <dbReference type="SAM" id="Phobius"/>
    </source>
</evidence>
<dbReference type="InterPro" id="IPR059083">
    <property type="entry name" value="At5g19230_dom"/>
</dbReference>
<feature type="transmembrane region" description="Helical" evidence="1">
    <location>
        <begin position="45"/>
        <end position="62"/>
    </location>
</feature>
<accession>A0AAN9IKZ2</accession>
<dbReference type="Pfam" id="PF25884">
    <property type="entry name" value="At5g19230"/>
    <property type="match status" value="1"/>
</dbReference>
<dbReference type="InterPro" id="IPR045285">
    <property type="entry name" value="At5g19230-like"/>
</dbReference>
<reference evidence="3 4" key="1">
    <citation type="submission" date="2024-01" db="EMBL/GenBank/DDBJ databases">
        <title>The genomes of 5 underutilized Papilionoideae crops provide insights into root nodulation and disease resistance.</title>
        <authorList>
            <person name="Yuan L."/>
        </authorList>
    </citation>
    <scope>NUCLEOTIDE SEQUENCE [LARGE SCALE GENOMIC DNA]</scope>
    <source>
        <strain evidence="3">LY-2023</strain>
        <tissue evidence="3">Leaf</tissue>
    </source>
</reference>
<proteinExistence type="predicted"/>
<evidence type="ECO:0000313" key="4">
    <source>
        <dbReference type="Proteomes" id="UP001359559"/>
    </source>
</evidence>
<dbReference type="EMBL" id="JAYKXN010000006">
    <property type="protein sequence ID" value="KAK7277916.1"/>
    <property type="molecule type" value="Genomic_DNA"/>
</dbReference>
<evidence type="ECO:0000259" key="2">
    <source>
        <dbReference type="Pfam" id="PF25884"/>
    </source>
</evidence>
<keyword evidence="1" id="KW-1133">Transmembrane helix</keyword>
<dbReference type="AlphaFoldDB" id="A0AAN9IKZ2"/>
<feature type="domain" description="Uncharacterized GPI-anchored protein At5g19230-like" evidence="2">
    <location>
        <begin position="71"/>
        <end position="198"/>
    </location>
</feature>
<keyword evidence="1" id="KW-0812">Transmembrane</keyword>
<dbReference type="PANTHER" id="PTHR33976">
    <property type="entry name" value="OS07G0645000 PROTEIN"/>
    <property type="match status" value="1"/>
</dbReference>
<protein>
    <recommendedName>
        <fullName evidence="2">Uncharacterized GPI-anchored protein At5g19230-like domain-containing protein</fullName>
    </recommendedName>
</protein>
<gene>
    <name evidence="3" type="ORF">RJT34_22935</name>
</gene>
<dbReference type="PANTHER" id="PTHR33976:SF10">
    <property type="entry name" value="GLYCOPROTEIN MEMBRANE GPI-ANCHORED PROTEIN"/>
    <property type="match status" value="1"/>
</dbReference>
<evidence type="ECO:0000313" key="3">
    <source>
        <dbReference type="EMBL" id="KAK7277916.1"/>
    </source>
</evidence>